<evidence type="ECO:0000313" key="1">
    <source>
        <dbReference type="EMBL" id="KAF6762206.1"/>
    </source>
</evidence>
<organism evidence="1 2">
    <name type="scientific">Ephemerocybe angulata</name>
    <dbReference type="NCBI Taxonomy" id="980116"/>
    <lineage>
        <taxon>Eukaryota</taxon>
        <taxon>Fungi</taxon>
        <taxon>Dikarya</taxon>
        <taxon>Basidiomycota</taxon>
        <taxon>Agaricomycotina</taxon>
        <taxon>Agaricomycetes</taxon>
        <taxon>Agaricomycetidae</taxon>
        <taxon>Agaricales</taxon>
        <taxon>Agaricineae</taxon>
        <taxon>Psathyrellaceae</taxon>
        <taxon>Ephemerocybe</taxon>
    </lineage>
</organism>
<dbReference type="Proteomes" id="UP000521943">
    <property type="component" value="Unassembled WGS sequence"/>
</dbReference>
<dbReference type="GO" id="GO:0005634">
    <property type="term" value="C:nucleus"/>
    <property type="evidence" value="ECO:0007669"/>
    <property type="project" value="TreeGrafter"/>
</dbReference>
<protein>
    <submittedName>
        <fullName evidence="1">SET domain protein</fullName>
    </submittedName>
</protein>
<comment type="caution">
    <text evidence="1">The sequence shown here is derived from an EMBL/GenBank/DDBJ whole genome shotgun (WGS) entry which is preliminary data.</text>
</comment>
<reference evidence="1 2" key="1">
    <citation type="submission" date="2020-07" db="EMBL/GenBank/DDBJ databases">
        <title>Comparative genomics of pyrophilous fungi reveals a link between fire events and developmental genes.</title>
        <authorList>
            <consortium name="DOE Joint Genome Institute"/>
            <person name="Steindorff A.S."/>
            <person name="Carver A."/>
            <person name="Calhoun S."/>
            <person name="Stillman K."/>
            <person name="Liu H."/>
            <person name="Lipzen A."/>
            <person name="Pangilinan J."/>
            <person name="Labutti K."/>
            <person name="Bruns T.D."/>
            <person name="Grigoriev I.V."/>
        </authorList>
    </citation>
    <scope>NUCLEOTIDE SEQUENCE [LARGE SCALE GENOMIC DNA]</scope>
    <source>
        <strain evidence="1 2">CBS 144469</strain>
    </source>
</reference>
<dbReference type="Gene3D" id="3.90.1410.10">
    <property type="entry name" value="set domain protein methyltransferase, domain 1"/>
    <property type="match status" value="1"/>
</dbReference>
<dbReference type="SUPFAM" id="SSF82199">
    <property type="entry name" value="SET domain"/>
    <property type="match status" value="1"/>
</dbReference>
<dbReference type="OrthoDB" id="42889at2759"/>
<dbReference type="PANTHER" id="PTHR13271">
    <property type="entry name" value="UNCHARACTERIZED PUTATIVE METHYLTRANSFERASE"/>
    <property type="match status" value="1"/>
</dbReference>
<dbReference type="InterPro" id="IPR044432">
    <property type="entry name" value="Set10/Efm1_SET"/>
</dbReference>
<keyword evidence="2" id="KW-1185">Reference proteome</keyword>
<proteinExistence type="predicted"/>
<dbReference type="InterPro" id="IPR050600">
    <property type="entry name" value="SETD3_SETD6_MTase"/>
</dbReference>
<dbReference type="InterPro" id="IPR046341">
    <property type="entry name" value="SET_dom_sf"/>
</dbReference>
<dbReference type="CDD" id="cd19180">
    <property type="entry name" value="SET_SpSET10-like"/>
    <property type="match status" value="1"/>
</dbReference>
<sequence length="422" mass="47138">MDQESEKVIRFKKWITDHGGSFHPNAIYIQASSGYGLVAAEDIPEDQEVVSCPFDLAVTGPASEAAVSRALDLGPDTSLSCKQWICIYLVLHWIVGKDSEASQHLKHFSYLELLPPQRELLTALYFTEEELDAFKGTNLYGARNDRFQDWRTEWTQCREIVSKSKPEWGTQFEWDLYLAAATYISSRAFPSTVLSDTPQLPRLDDETPSDPVLLPGVDIANHARGQPVSWITHTGPDTAVPRVAIVPHRATLAGQEIFNNYGPKPNAELILGYGFTLPNNPDDTIILKVGGINGKKWSIGRDATGVDGLWNEILRAVRGEEESEHDAAYETMLDASEALQEMVSTLLERLPDPNSVSGKYNIRPYVAQMFGHYYPSHTYCSTSGQHSVLTSLLEYSQQKEREAIELARSQGIELVMEEEDDS</sequence>
<dbReference type="EMBL" id="JACGCI010000008">
    <property type="protein sequence ID" value="KAF6762206.1"/>
    <property type="molecule type" value="Genomic_DNA"/>
</dbReference>
<accession>A0A8H6IB03</accession>
<name>A0A8H6IB03_9AGAR</name>
<gene>
    <name evidence="1" type="ORF">DFP72DRAFT_878247</name>
</gene>
<evidence type="ECO:0000313" key="2">
    <source>
        <dbReference type="Proteomes" id="UP000521943"/>
    </source>
</evidence>
<dbReference type="PANTHER" id="PTHR13271:SF147">
    <property type="entry name" value="PROTEIN-LYSINE N-METHYLTRANSFERASE EFM1-RELATED"/>
    <property type="match status" value="1"/>
</dbReference>
<dbReference type="GO" id="GO:0016279">
    <property type="term" value="F:protein-lysine N-methyltransferase activity"/>
    <property type="evidence" value="ECO:0007669"/>
    <property type="project" value="InterPro"/>
</dbReference>
<dbReference type="AlphaFoldDB" id="A0A8H6IB03"/>